<dbReference type="EMBL" id="CP048209">
    <property type="protein sequence ID" value="QHT59593.1"/>
    <property type="molecule type" value="Genomic_DNA"/>
</dbReference>
<name>A0A6C0FVX5_9BACL</name>
<evidence type="ECO:0000313" key="2">
    <source>
        <dbReference type="Proteomes" id="UP000476064"/>
    </source>
</evidence>
<gene>
    <name evidence="1" type="ORF">GXP70_06260</name>
</gene>
<dbReference type="Proteomes" id="UP000476064">
    <property type="component" value="Chromosome"/>
</dbReference>
<keyword evidence="2" id="KW-1185">Reference proteome</keyword>
<sequence length="77" mass="8804">MHYIREYAEKSSKEMHPVHYIGENTMEIGQEVHPVHYIGEYAAKSGKAVHPVHRFVRLSRGFNAAYAACMVRKGAFL</sequence>
<dbReference type="RefSeq" id="WP_162355659.1">
    <property type="nucleotide sequence ID" value="NZ_CP048209.1"/>
</dbReference>
<reference evidence="1 2" key="1">
    <citation type="submission" date="2020-01" db="EMBL/GenBank/DDBJ databases">
        <title>Paenibacillus sp. nov., isolated from tomato rhizosphere.</title>
        <authorList>
            <person name="Weon H.-Y."/>
            <person name="Lee S.A."/>
        </authorList>
    </citation>
    <scope>NUCLEOTIDE SEQUENCE [LARGE SCALE GENOMIC DNA]</scope>
    <source>
        <strain evidence="1 2">12200R-189</strain>
    </source>
</reference>
<evidence type="ECO:0000313" key="1">
    <source>
        <dbReference type="EMBL" id="QHT59593.1"/>
    </source>
</evidence>
<dbReference type="AlphaFoldDB" id="A0A6C0FVX5"/>
<dbReference type="KEGG" id="plyc:GXP70_06260"/>
<proteinExistence type="predicted"/>
<organism evidence="1 2">
    <name type="scientific">Paenibacillus lycopersici</name>
    <dbReference type="NCBI Taxonomy" id="2704462"/>
    <lineage>
        <taxon>Bacteria</taxon>
        <taxon>Bacillati</taxon>
        <taxon>Bacillota</taxon>
        <taxon>Bacilli</taxon>
        <taxon>Bacillales</taxon>
        <taxon>Paenibacillaceae</taxon>
        <taxon>Paenibacillus</taxon>
    </lineage>
</organism>
<accession>A0A6C0FVX5</accession>
<protein>
    <submittedName>
        <fullName evidence="1">Uncharacterized protein</fullName>
    </submittedName>
</protein>